<dbReference type="InterPro" id="IPR009091">
    <property type="entry name" value="RCC1/BLIP-II"/>
</dbReference>
<evidence type="ECO:0000256" key="1">
    <source>
        <dbReference type="ARBA" id="ARBA00022737"/>
    </source>
</evidence>
<gene>
    <name evidence="4" type="ORF">CEPIT_LOCUS15890</name>
</gene>
<sequence>MEEISQSSAPPLDSLKLSHKITEVAAGDAHTLALTDESGKAEISSQKRKRIMEEISQSSVPPLDSLKLSHKITEVAAGEAHTLALTADGNVYSWGTGVFGRLGTGSEIDQMFPVRVEFGSAAVKIVAIAAGAYHSLALADDGSIWGWGFNAHDQLGANGENLLAPHLLKGFIGLGSLNASREEAENKVLMMSSVKAGAMMSLAIDSLGGLWIWGNCPQPQQDNPVDAKFSIACTPNPTPVWSFHGHTVVKVACGYEHIVALVTTGETFDGDNDLVCYSWGGNSHGQLGLGDKESRIFPEIVKPFDSQSPWTVYEVACGAFHTALLSKKTQNGISGSVCWTFGLGENGQLGHGTNQSHLSPEPVRELPSTATLISIDCGLFHTSLVSSAGDVWSWGMKKGMGLCPGTRFTGDETDDAMLPVLIHCECGHNKFQEPVQVVCGAAHTVLLSDSGYKIWSWGQGRSGVLGTGQTTDAFIPTLAMWPPPLDEGKNKKGNEEMRLTKEVFEMQKKLSAAKMEIGQLQTKLSVIGKYAGILHSSIFGKPFDDTQDIPASVDSGGTLEIAKEWKNMWECLDLGMLVRLEMFYSNMLAGVKDIKLKRRIKEIVVDCLGPIQLSGTGTRSGTWPGGDGKRAPS</sequence>
<evidence type="ECO:0000313" key="5">
    <source>
        <dbReference type="Proteomes" id="UP001152523"/>
    </source>
</evidence>
<proteinExistence type="predicted"/>
<dbReference type="EMBL" id="CAMAPF010000114">
    <property type="protein sequence ID" value="CAH9102169.1"/>
    <property type="molecule type" value="Genomic_DNA"/>
</dbReference>
<dbReference type="PROSITE" id="PS00626">
    <property type="entry name" value="RCC1_2"/>
    <property type="match status" value="3"/>
</dbReference>
<feature type="repeat" description="RCC1" evidence="2">
    <location>
        <begin position="336"/>
        <end position="388"/>
    </location>
</feature>
<accession>A0AAV0DMU1</accession>
<feature type="domain" description="RCC1-like" evidence="3">
    <location>
        <begin position="8"/>
        <end position="323"/>
    </location>
</feature>
<evidence type="ECO:0000256" key="2">
    <source>
        <dbReference type="PROSITE-ProRule" id="PRU00235"/>
    </source>
</evidence>
<dbReference type="AlphaFoldDB" id="A0AAV0DMU1"/>
<organism evidence="4 5">
    <name type="scientific">Cuscuta epithymum</name>
    <dbReference type="NCBI Taxonomy" id="186058"/>
    <lineage>
        <taxon>Eukaryota</taxon>
        <taxon>Viridiplantae</taxon>
        <taxon>Streptophyta</taxon>
        <taxon>Embryophyta</taxon>
        <taxon>Tracheophyta</taxon>
        <taxon>Spermatophyta</taxon>
        <taxon>Magnoliopsida</taxon>
        <taxon>eudicotyledons</taxon>
        <taxon>Gunneridae</taxon>
        <taxon>Pentapetalae</taxon>
        <taxon>asterids</taxon>
        <taxon>lamiids</taxon>
        <taxon>Solanales</taxon>
        <taxon>Convolvulaceae</taxon>
        <taxon>Cuscuteae</taxon>
        <taxon>Cuscuta</taxon>
        <taxon>Cuscuta subgen. Cuscuta</taxon>
    </lineage>
</organism>
<dbReference type="Proteomes" id="UP001152523">
    <property type="component" value="Unassembled WGS sequence"/>
</dbReference>
<evidence type="ECO:0000259" key="3">
    <source>
        <dbReference type="Pfam" id="PF25390"/>
    </source>
</evidence>
<reference evidence="4" key="1">
    <citation type="submission" date="2022-07" db="EMBL/GenBank/DDBJ databases">
        <authorList>
            <person name="Macas J."/>
            <person name="Novak P."/>
            <person name="Neumann P."/>
        </authorList>
    </citation>
    <scope>NUCLEOTIDE SEQUENCE</scope>
</reference>
<dbReference type="PRINTS" id="PR00633">
    <property type="entry name" value="RCCNDNSATION"/>
</dbReference>
<dbReference type="Pfam" id="PF25390">
    <property type="entry name" value="WD40_RLD"/>
    <property type="match status" value="1"/>
</dbReference>
<dbReference type="Gene3D" id="2.130.10.30">
    <property type="entry name" value="Regulator of chromosome condensation 1/beta-lactamase-inhibitor protein II"/>
    <property type="match status" value="2"/>
</dbReference>
<keyword evidence="5" id="KW-1185">Reference proteome</keyword>
<dbReference type="Pfam" id="PF00415">
    <property type="entry name" value="RCC1"/>
    <property type="match status" value="1"/>
</dbReference>
<evidence type="ECO:0000313" key="4">
    <source>
        <dbReference type="EMBL" id="CAH9102169.1"/>
    </source>
</evidence>
<comment type="caution">
    <text evidence="4">The sequence shown here is derived from an EMBL/GenBank/DDBJ whole genome shotgun (WGS) entry which is preliminary data.</text>
</comment>
<dbReference type="PANTHER" id="PTHR22870:SF155">
    <property type="entry name" value="E3 UBIQUITIN-PROTEIN LIGASE HERC1-RELATED"/>
    <property type="match status" value="1"/>
</dbReference>
<feature type="repeat" description="RCC1" evidence="2">
    <location>
        <begin position="27"/>
        <end position="88"/>
    </location>
</feature>
<dbReference type="SUPFAM" id="SSF50985">
    <property type="entry name" value="RCC1/BLIP-II"/>
    <property type="match status" value="2"/>
</dbReference>
<dbReference type="PROSITE" id="PS50012">
    <property type="entry name" value="RCC1_3"/>
    <property type="match status" value="7"/>
</dbReference>
<feature type="repeat" description="RCC1" evidence="2">
    <location>
        <begin position="208"/>
        <end position="264"/>
    </location>
</feature>
<protein>
    <recommendedName>
        <fullName evidence="3">RCC1-like domain-containing protein</fullName>
    </recommendedName>
</protein>
<feature type="repeat" description="RCC1" evidence="2">
    <location>
        <begin position="142"/>
        <end position="207"/>
    </location>
</feature>
<dbReference type="PANTHER" id="PTHR22870">
    <property type="entry name" value="REGULATOR OF CHROMOSOME CONDENSATION"/>
    <property type="match status" value="1"/>
</dbReference>
<dbReference type="InterPro" id="IPR058923">
    <property type="entry name" value="RCC1-like_dom"/>
</dbReference>
<feature type="repeat" description="RCC1" evidence="2">
    <location>
        <begin position="274"/>
        <end position="328"/>
    </location>
</feature>
<feature type="repeat" description="RCC1" evidence="2">
    <location>
        <begin position="389"/>
        <end position="450"/>
    </location>
</feature>
<name>A0AAV0DMU1_9ASTE</name>
<dbReference type="InterPro" id="IPR000408">
    <property type="entry name" value="Reg_chr_condens"/>
</dbReference>
<keyword evidence="1" id="KW-0677">Repeat</keyword>
<dbReference type="InterPro" id="IPR051210">
    <property type="entry name" value="Ub_ligase/GEF_domain"/>
</dbReference>
<feature type="repeat" description="RCC1" evidence="2">
    <location>
        <begin position="89"/>
        <end position="141"/>
    </location>
</feature>